<dbReference type="EMBL" id="SHLA01000001">
    <property type="protein sequence ID" value="RZU62159.1"/>
    <property type="molecule type" value="Genomic_DNA"/>
</dbReference>
<evidence type="ECO:0000256" key="1">
    <source>
        <dbReference type="SAM" id="Phobius"/>
    </source>
</evidence>
<feature type="transmembrane region" description="Helical" evidence="1">
    <location>
        <begin position="67"/>
        <end position="94"/>
    </location>
</feature>
<comment type="caution">
    <text evidence="2">The sequence shown here is derived from an EMBL/GenBank/DDBJ whole genome shotgun (WGS) entry which is preliminary data.</text>
</comment>
<keyword evidence="1" id="KW-0812">Transmembrane</keyword>
<keyword evidence="3" id="KW-1185">Reference proteome</keyword>
<organism evidence="2 3">
    <name type="scientific">Zhihengliuella halotolerans</name>
    <dbReference type="NCBI Taxonomy" id="370736"/>
    <lineage>
        <taxon>Bacteria</taxon>
        <taxon>Bacillati</taxon>
        <taxon>Actinomycetota</taxon>
        <taxon>Actinomycetes</taxon>
        <taxon>Micrococcales</taxon>
        <taxon>Micrococcaceae</taxon>
        <taxon>Zhihengliuella</taxon>
    </lineage>
</organism>
<protein>
    <submittedName>
        <fullName evidence="2">Uncharacterized protein</fullName>
    </submittedName>
</protein>
<gene>
    <name evidence="2" type="ORF">EV380_1748</name>
</gene>
<keyword evidence="1" id="KW-1133">Transmembrane helix</keyword>
<sequence>MSNYPVAPEPQETAAPEPSKFAMLKKLTLVSAALYLISTLVSLPAAMDNSAIREQMEMSGTTVDDAMLQAAQGVAIGTAIATLVVGLGLYALVIIGLYKRKNWARVLGIIFAILSLVGFLIGLFASGLMPTVASTSVFTTILGIVSALVTVYWLVLAFSSQVAEYLRKPSPLA</sequence>
<dbReference type="RefSeq" id="WP_130450714.1">
    <property type="nucleotide sequence ID" value="NZ_SHLA01000001.1"/>
</dbReference>
<evidence type="ECO:0000313" key="2">
    <source>
        <dbReference type="EMBL" id="RZU62159.1"/>
    </source>
</evidence>
<accession>A0A4Q8AEY2</accession>
<reference evidence="2 3" key="1">
    <citation type="submission" date="2019-02" db="EMBL/GenBank/DDBJ databases">
        <title>Sequencing the genomes of 1000 actinobacteria strains.</title>
        <authorList>
            <person name="Klenk H.-P."/>
        </authorList>
    </citation>
    <scope>NUCLEOTIDE SEQUENCE [LARGE SCALE GENOMIC DNA]</scope>
    <source>
        <strain evidence="2 3">DSM 17364</strain>
    </source>
</reference>
<dbReference type="OrthoDB" id="3831145at2"/>
<name>A0A4Q8AEY2_9MICC</name>
<feature type="transmembrane region" description="Helical" evidence="1">
    <location>
        <begin position="106"/>
        <end position="125"/>
    </location>
</feature>
<dbReference type="Proteomes" id="UP000292685">
    <property type="component" value="Unassembled WGS sequence"/>
</dbReference>
<evidence type="ECO:0000313" key="3">
    <source>
        <dbReference type="Proteomes" id="UP000292685"/>
    </source>
</evidence>
<keyword evidence="1" id="KW-0472">Membrane</keyword>
<feature type="transmembrane region" description="Helical" evidence="1">
    <location>
        <begin position="137"/>
        <end position="158"/>
    </location>
</feature>
<proteinExistence type="predicted"/>
<feature type="transmembrane region" description="Helical" evidence="1">
    <location>
        <begin position="27"/>
        <end position="47"/>
    </location>
</feature>
<dbReference type="AlphaFoldDB" id="A0A4Q8AEY2"/>